<dbReference type="InterPro" id="IPR056681">
    <property type="entry name" value="DUF7779"/>
</dbReference>
<dbReference type="AlphaFoldDB" id="F8MYS1"/>
<dbReference type="InterPro" id="IPR016181">
    <property type="entry name" value="Acyl_CoA_acyltransferase"/>
</dbReference>
<dbReference type="InterPro" id="IPR053137">
    <property type="entry name" value="NLR-like"/>
</dbReference>
<feature type="domain" description="DUF7779" evidence="1">
    <location>
        <begin position="280"/>
        <end position="366"/>
    </location>
</feature>
<dbReference type="HOGENOM" id="CLU_000288_125_8_1"/>
<dbReference type="InterPro" id="IPR011990">
    <property type="entry name" value="TPR-like_helical_dom_sf"/>
</dbReference>
<dbReference type="EMBL" id="GL891382">
    <property type="protein sequence ID" value="EGO51468.1"/>
    <property type="molecule type" value="Genomic_DNA"/>
</dbReference>
<dbReference type="RefSeq" id="XP_009855106.1">
    <property type="nucleotide sequence ID" value="XM_009856804.1"/>
</dbReference>
<dbReference type="KEGG" id="nte:NEUTE1DRAFT125166"/>
<dbReference type="VEuPathDB" id="FungiDB:NEUTE1DRAFT_125166"/>
<dbReference type="SUPFAM" id="SSF55729">
    <property type="entry name" value="Acyl-CoA N-acyltransferases (Nat)"/>
    <property type="match status" value="1"/>
</dbReference>
<dbReference type="GeneID" id="20824752"/>
<evidence type="ECO:0000313" key="2">
    <source>
        <dbReference type="EMBL" id="EGO51468.1"/>
    </source>
</evidence>
<dbReference type="Gene3D" id="3.40.50.300">
    <property type="entry name" value="P-loop containing nucleotide triphosphate hydrolases"/>
    <property type="match status" value="1"/>
</dbReference>
<evidence type="ECO:0000313" key="3">
    <source>
        <dbReference type="Proteomes" id="UP000008065"/>
    </source>
</evidence>
<dbReference type="InterPro" id="IPR027417">
    <property type="entry name" value="P-loop_NTPase"/>
</dbReference>
<evidence type="ECO:0000259" key="1">
    <source>
        <dbReference type="Pfam" id="PF25000"/>
    </source>
</evidence>
<name>F8MYS1_NEUT8</name>
<dbReference type="SUPFAM" id="SSF48452">
    <property type="entry name" value="TPR-like"/>
    <property type="match status" value="3"/>
</dbReference>
<sequence length="798" mass="90668">MNWAAAVSGALKHPHPSGPDYIDRPIITDWLQQKLNKSPSRAALVGLGGIGKSKLAIRYAEQVCKESPDTYIFWVNSATKDTFVQGFRRISEKLGLPNEYGVGTDMLRQVFNWLRDGENGPWVMILDNADDYFVFRNERTNSDVPPAIDSGVLDSFLPQTGNGRILITSRSQDTARILALGLDNIRVVREMEEDQARLLFSRKLGDLGENDEISRKVVLALNCIPLCISQAAAYIHKLRPRMTCAKYLEKFNGRNFVFLSSRDNKVEIKTWKITFNQIRDERQSAADLLSLMSFFQPQGIPEWVLQKHYSEMDNENSSLDIGHNGEDEFENDLILLRDYSLVTVAQDTKAFQMHSLVQSFTRSWLEASHEDHKWRRCFRQLMITNYPKNRPENWGACGELTPHVEPFVNTTACQLKGVDEAIHFVELLRKIGEYVDDMVMNEMALRLVNKAEQLAVQRLGQHHEQVYRISTTKAKILVYSGSVAAAEEAALRAYRGFTSLLGLDNPDTRYAREIYALSLSTAGRLDEAQAIFVEVLESQKRVAGADVMGSSLTLHGLASIAGRKGDHKEAERLYRLAYQSNCSTHGLTSPLTVVSLNGIAVVLVEQGRWAKAEPIIDEAVERLHKVMGPDHPNTLEAGILQASKLVYQKRFKEAEDLLCRVWKARKRVLGLEHPSTMRTLNGYRDILTRQGPEHPDTIDNLKWVGYLDMKIGNFEEADDVLHQVLELQKRVLGPEHHKLLDTLSHLGFISNYLRRFEDAEGFFRQHRQLEQQIRGPTHPDTLTILERVWLLVRGMLSV</sequence>
<proteinExistence type="predicted"/>
<dbReference type="OrthoDB" id="626167at2759"/>
<dbReference type="Pfam" id="PF25000">
    <property type="entry name" value="DUF7779"/>
    <property type="match status" value="1"/>
</dbReference>
<dbReference type="Pfam" id="PF13424">
    <property type="entry name" value="TPR_12"/>
    <property type="match status" value="3"/>
</dbReference>
<dbReference type="Gene3D" id="1.25.40.10">
    <property type="entry name" value="Tetratricopeptide repeat domain"/>
    <property type="match status" value="3"/>
</dbReference>
<gene>
    <name evidence="2" type="ORF">NEUTE1DRAFT_125166</name>
</gene>
<accession>F8MYS1</accession>
<keyword evidence="3" id="KW-1185">Reference proteome</keyword>
<dbReference type="PANTHER" id="PTHR46082:SF6">
    <property type="entry name" value="AAA+ ATPASE DOMAIN-CONTAINING PROTEIN-RELATED"/>
    <property type="match status" value="1"/>
</dbReference>
<dbReference type="PANTHER" id="PTHR46082">
    <property type="entry name" value="ATP/GTP-BINDING PROTEIN-RELATED"/>
    <property type="match status" value="1"/>
</dbReference>
<organism evidence="2 3">
    <name type="scientific">Neurospora tetrasperma (strain FGSC 2508 / ATCC MYA-4615 / P0657)</name>
    <dbReference type="NCBI Taxonomy" id="510951"/>
    <lineage>
        <taxon>Eukaryota</taxon>
        <taxon>Fungi</taxon>
        <taxon>Dikarya</taxon>
        <taxon>Ascomycota</taxon>
        <taxon>Pezizomycotina</taxon>
        <taxon>Sordariomycetes</taxon>
        <taxon>Sordariomycetidae</taxon>
        <taxon>Sordariales</taxon>
        <taxon>Sordariaceae</taxon>
        <taxon>Neurospora</taxon>
    </lineage>
</organism>
<reference evidence="3" key="1">
    <citation type="journal article" date="2011" name="Genetics">
        <title>Massive changes in genome architecture accompany the transition to self-fertility in the filamentous fungus Neurospora tetrasperma.</title>
        <authorList>
            <person name="Ellison C.E."/>
            <person name="Stajich J.E."/>
            <person name="Jacobson D.J."/>
            <person name="Natvig D.O."/>
            <person name="Lapidus A."/>
            <person name="Foster B."/>
            <person name="Aerts A."/>
            <person name="Riley R."/>
            <person name="Lindquist E.A."/>
            <person name="Grigoriev I.V."/>
            <person name="Taylor J.W."/>
        </authorList>
    </citation>
    <scope>NUCLEOTIDE SEQUENCE [LARGE SCALE GENOMIC DNA]</scope>
    <source>
        <strain evidence="3">FGSC 2508 / P0657</strain>
    </source>
</reference>
<dbReference type="SUPFAM" id="SSF52540">
    <property type="entry name" value="P-loop containing nucleoside triphosphate hydrolases"/>
    <property type="match status" value="1"/>
</dbReference>
<protein>
    <recommendedName>
        <fullName evidence="1">DUF7779 domain-containing protein</fullName>
    </recommendedName>
</protein>
<dbReference type="Proteomes" id="UP000008065">
    <property type="component" value="Unassembled WGS sequence"/>
</dbReference>